<name>A0ABR4N6L7_9FUNG</name>
<dbReference type="EMBL" id="JADGIZ020000026">
    <property type="protein sequence ID" value="KAL2915135.1"/>
    <property type="molecule type" value="Genomic_DNA"/>
</dbReference>
<dbReference type="Pfam" id="PF03985">
    <property type="entry name" value="Paf1"/>
    <property type="match status" value="1"/>
</dbReference>
<evidence type="ECO:0000313" key="5">
    <source>
        <dbReference type="EMBL" id="KAL2915135.1"/>
    </source>
</evidence>
<comment type="similarity">
    <text evidence="2">Belongs to the PAF1 family.</text>
</comment>
<reference evidence="5 6" key="1">
    <citation type="submission" date="2023-09" db="EMBL/GenBank/DDBJ databases">
        <title>Pangenome analysis of Batrachochytrium dendrobatidis and related Chytrids.</title>
        <authorList>
            <person name="Yacoub M.N."/>
            <person name="Stajich J.E."/>
            <person name="James T.Y."/>
        </authorList>
    </citation>
    <scope>NUCLEOTIDE SEQUENCE [LARGE SCALE GENOMIC DNA]</scope>
    <source>
        <strain evidence="5 6">JEL0888</strain>
    </source>
</reference>
<dbReference type="Proteomes" id="UP001527925">
    <property type="component" value="Unassembled WGS sequence"/>
</dbReference>
<gene>
    <name evidence="5" type="primary">PAF1</name>
    <name evidence="5" type="ORF">HK105_205240</name>
</gene>
<dbReference type="InterPro" id="IPR007133">
    <property type="entry name" value="RNA_pol_II-assoc_Paf1"/>
</dbReference>
<comment type="subcellular location">
    <subcellularLocation>
        <location evidence="1">Nucleus</location>
    </subcellularLocation>
</comment>
<proteinExistence type="inferred from homology"/>
<organism evidence="5 6">
    <name type="scientific">Polyrhizophydium stewartii</name>
    <dbReference type="NCBI Taxonomy" id="2732419"/>
    <lineage>
        <taxon>Eukaryota</taxon>
        <taxon>Fungi</taxon>
        <taxon>Fungi incertae sedis</taxon>
        <taxon>Chytridiomycota</taxon>
        <taxon>Chytridiomycota incertae sedis</taxon>
        <taxon>Chytridiomycetes</taxon>
        <taxon>Rhizophydiales</taxon>
        <taxon>Rhizophydiales incertae sedis</taxon>
        <taxon>Polyrhizophydium</taxon>
    </lineage>
</organism>
<feature type="region of interest" description="Disordered" evidence="4">
    <location>
        <begin position="277"/>
        <end position="305"/>
    </location>
</feature>
<keyword evidence="6" id="KW-1185">Reference proteome</keyword>
<sequence length="407" mass="46710">MSSSKKVLAEFAYKLKFRNDLPDVPFDPKLLEHPFAEDRLYKYTPNTLHATTPCAMYMPHDDNGMVLGLLANGLLAQEFRRPHELRRMPNPDSLDEADRALLAQPREVVKDAPARERPVVPWLRRTEYIAATSRSFGRNADEGVETKMGVSIMKDNRVRQLLSRSKDAQMDAIEATFDHAARASLATLRHPTKKDVTPLEIFPIFPDFEFWPNQYLLASYDEDPTTVAGGSGAAAAAAAEHEHELKAEEAVLKPLQNPADPSESWLAFYTPKDASADRMRDKRNKRKRRIEMGGDEDDEDDDDEDEIDQTVYEYEFRRDFEPSIGPSNYPFFLELRTEAGGAFYSQLRSKMALRKKRALNKLQRSFEDEIEKPTKVLVTLREFEPEELEERKAQMRALLHEDDVDDE</sequence>
<accession>A0ABR4N6L7</accession>
<feature type="compositionally biased region" description="Acidic residues" evidence="4">
    <location>
        <begin position="293"/>
        <end position="305"/>
    </location>
</feature>
<comment type="caution">
    <text evidence="5">The sequence shown here is derived from an EMBL/GenBank/DDBJ whole genome shotgun (WGS) entry which is preliminary data.</text>
</comment>
<dbReference type="PANTHER" id="PTHR23188">
    <property type="entry name" value="RNA POLYMERASE II-ASSOCIATED FACTOR 1 HOMOLOG"/>
    <property type="match status" value="1"/>
</dbReference>
<evidence type="ECO:0000256" key="4">
    <source>
        <dbReference type="SAM" id="MobiDB-lite"/>
    </source>
</evidence>
<protein>
    <submittedName>
        <fullName evidence="5">RNA polymerase-associated factor</fullName>
    </submittedName>
</protein>
<dbReference type="PANTHER" id="PTHR23188:SF12">
    <property type="entry name" value="RNA POLYMERASE II-ASSOCIATED FACTOR 1 HOMOLOG"/>
    <property type="match status" value="1"/>
</dbReference>
<keyword evidence="3" id="KW-0539">Nucleus</keyword>
<evidence type="ECO:0000313" key="6">
    <source>
        <dbReference type="Proteomes" id="UP001527925"/>
    </source>
</evidence>
<evidence type="ECO:0000256" key="3">
    <source>
        <dbReference type="ARBA" id="ARBA00023242"/>
    </source>
</evidence>
<evidence type="ECO:0000256" key="1">
    <source>
        <dbReference type="ARBA" id="ARBA00004123"/>
    </source>
</evidence>
<evidence type="ECO:0000256" key="2">
    <source>
        <dbReference type="ARBA" id="ARBA00007560"/>
    </source>
</evidence>